<dbReference type="AlphaFoldDB" id="A0A7N0UIT6"/>
<accession>A0A7N0UIT6</accession>
<dbReference type="Gramene" id="Kaladp0070s0112.1.v1.1">
    <property type="protein sequence ID" value="Kaladp0070s0112.1.v1.1"/>
    <property type="gene ID" value="Kaladp0070s0112.v1.1"/>
</dbReference>
<organism evidence="4 5">
    <name type="scientific">Kalanchoe fedtschenkoi</name>
    <name type="common">Lavender scallops</name>
    <name type="synonym">South American air plant</name>
    <dbReference type="NCBI Taxonomy" id="63787"/>
    <lineage>
        <taxon>Eukaryota</taxon>
        <taxon>Viridiplantae</taxon>
        <taxon>Streptophyta</taxon>
        <taxon>Embryophyta</taxon>
        <taxon>Tracheophyta</taxon>
        <taxon>Spermatophyta</taxon>
        <taxon>Magnoliopsida</taxon>
        <taxon>eudicotyledons</taxon>
        <taxon>Gunneridae</taxon>
        <taxon>Pentapetalae</taxon>
        <taxon>Saxifragales</taxon>
        <taxon>Crassulaceae</taxon>
        <taxon>Kalanchoe</taxon>
    </lineage>
</organism>
<proteinExistence type="predicted"/>
<dbReference type="Proteomes" id="UP000594263">
    <property type="component" value="Unplaced"/>
</dbReference>
<reference evidence="4" key="1">
    <citation type="submission" date="2021-01" db="UniProtKB">
        <authorList>
            <consortium name="EnsemblPlants"/>
        </authorList>
    </citation>
    <scope>IDENTIFICATION</scope>
</reference>
<dbReference type="PANTHER" id="PTHR47711:SF2">
    <property type="entry name" value="PROTEIN PLASTID TRANSCRIPTIONALLY ACTIVE 16, CHLOROPLASTIC"/>
    <property type="match status" value="1"/>
</dbReference>
<dbReference type="GO" id="GO:0042644">
    <property type="term" value="C:chloroplast nucleoid"/>
    <property type="evidence" value="ECO:0007669"/>
    <property type="project" value="EnsemblPlants"/>
</dbReference>
<dbReference type="EnsemblPlants" id="Kaladp0070s0112.1.v1.1">
    <property type="protein sequence ID" value="Kaladp0070s0112.1.v1.1"/>
    <property type="gene ID" value="Kaladp0070s0112.v1.1"/>
</dbReference>
<dbReference type="OMA" id="MASPYRL"/>
<evidence type="ECO:0000256" key="1">
    <source>
        <dbReference type="SAM" id="Coils"/>
    </source>
</evidence>
<feature type="coiled-coil region" evidence="1">
    <location>
        <begin position="356"/>
        <end position="406"/>
    </location>
</feature>
<dbReference type="GO" id="GO:0007623">
    <property type="term" value="P:circadian rhythm"/>
    <property type="evidence" value="ECO:0007669"/>
    <property type="project" value="EnsemblPlants"/>
</dbReference>
<keyword evidence="1" id="KW-0175">Coiled coil</keyword>
<dbReference type="GO" id="GO:0009535">
    <property type="term" value="C:chloroplast thylakoid membrane"/>
    <property type="evidence" value="ECO:0007669"/>
    <property type="project" value="EnsemblPlants"/>
</dbReference>
<sequence length="511" mass="53849">MQTIHPCLTSYTFLLTPTTPRSSRTSRLTVASKKSGPFPSFRKQSAAEENGADESTPTSQPNPFDFLNKFAGRINVKSLIPVVNTPSGGVLNRRKDPGTVFVAGAAGLTGARIAQALIRQGFNVRAGVPDLGAAVDLARLAADYKIISPEESKKLNVVESSFNDAVSIAKAIGNAGKVVVTIGPSENGPSADISTADALQVIEASQLAGVGHVAVIYNDGAPSASANGPLLAGISNFFSNIFSKSRSLSIGDFMERVVRTDVKFTLIKTRLAEDYAVERGYNVVVAAEGLNNDFKVAKAQIASVVGDVFSNVAVAENKVVEVFTDPSAPARPVSELFSLIPEDGRRQAYAEAAAAAKAEEEALLAAQKAVEAAEAAKKLEEEVQKLSAVEAKAASLADEAQKKAAEAGASLESIMSKSKGIGKDFTWDKLSAQVANAVPKFDDKPDADEKVQVATVRGRAKAQSLPPQKAVVKRSPPPPAKAAPVKEEKKAEVRKVFGGLFKQETIYIDDD</sequence>
<evidence type="ECO:0000256" key="2">
    <source>
        <dbReference type="SAM" id="MobiDB-lite"/>
    </source>
</evidence>
<dbReference type="Pfam" id="PF13460">
    <property type="entry name" value="NAD_binding_10"/>
    <property type="match status" value="1"/>
</dbReference>
<feature type="compositionally biased region" description="Polar residues" evidence="2">
    <location>
        <begin position="53"/>
        <end position="62"/>
    </location>
</feature>
<keyword evidence="5" id="KW-1185">Reference proteome</keyword>
<feature type="region of interest" description="Disordered" evidence="2">
    <location>
        <begin position="456"/>
        <end position="488"/>
    </location>
</feature>
<dbReference type="SUPFAM" id="SSF51735">
    <property type="entry name" value="NAD(P)-binding Rossmann-fold domains"/>
    <property type="match status" value="1"/>
</dbReference>
<dbReference type="PANTHER" id="PTHR47711">
    <property type="entry name" value="PROTEIN PLASTID TRANSCRIPTIONALLY ACTIVE 16, CHLOROPLASTIC"/>
    <property type="match status" value="1"/>
</dbReference>
<dbReference type="InterPro" id="IPR036291">
    <property type="entry name" value="NAD(P)-bd_dom_sf"/>
</dbReference>
<evidence type="ECO:0000313" key="4">
    <source>
        <dbReference type="EnsemblPlants" id="Kaladp0070s0112.1.v1.1"/>
    </source>
</evidence>
<dbReference type="Gene3D" id="3.40.50.720">
    <property type="entry name" value="NAD(P)-binding Rossmann-like Domain"/>
    <property type="match status" value="1"/>
</dbReference>
<evidence type="ECO:0000313" key="5">
    <source>
        <dbReference type="Proteomes" id="UP000594263"/>
    </source>
</evidence>
<feature type="domain" description="NAD(P)-binding" evidence="3">
    <location>
        <begin position="104"/>
        <end position="309"/>
    </location>
</feature>
<feature type="region of interest" description="Disordered" evidence="2">
    <location>
        <begin position="19"/>
        <end position="62"/>
    </location>
</feature>
<dbReference type="GO" id="GO:0098572">
    <property type="term" value="C:stromal side of plastid thylakoid membrane"/>
    <property type="evidence" value="ECO:0007669"/>
    <property type="project" value="EnsemblPlants"/>
</dbReference>
<protein>
    <recommendedName>
        <fullName evidence="3">NAD(P)-binding domain-containing protein</fullName>
    </recommendedName>
</protein>
<feature type="compositionally biased region" description="Low complexity" evidence="2">
    <location>
        <begin position="19"/>
        <end position="29"/>
    </location>
</feature>
<dbReference type="InterPro" id="IPR016040">
    <property type="entry name" value="NAD(P)-bd_dom"/>
</dbReference>
<evidence type="ECO:0000259" key="3">
    <source>
        <dbReference type="Pfam" id="PF13460"/>
    </source>
</evidence>
<name>A0A7N0UIT6_KALFE</name>